<evidence type="ECO:0000313" key="2">
    <source>
        <dbReference type="EMBL" id="OAX35337.1"/>
    </source>
</evidence>
<keyword evidence="1" id="KW-0472">Membrane</keyword>
<accession>A0A1B7MS12</accession>
<name>A0A1B7MS12_9AGAM</name>
<dbReference type="EMBL" id="KV448509">
    <property type="protein sequence ID" value="OAX35337.1"/>
    <property type="molecule type" value="Genomic_DNA"/>
</dbReference>
<reference evidence="2 3" key="1">
    <citation type="submission" date="2016-06" db="EMBL/GenBank/DDBJ databases">
        <title>Comparative genomics of the ectomycorrhizal sister species Rhizopogon vinicolor and Rhizopogon vesiculosus (Basidiomycota: Boletales) reveals a divergence of the mating type B locus.</title>
        <authorList>
            <consortium name="DOE Joint Genome Institute"/>
            <person name="Mujic A.B."/>
            <person name="Kuo A."/>
            <person name="Tritt A."/>
            <person name="Lipzen A."/>
            <person name="Chen C."/>
            <person name="Johnson J."/>
            <person name="Sharma A."/>
            <person name="Barry K."/>
            <person name="Grigoriev I.V."/>
            <person name="Spatafora J.W."/>
        </authorList>
    </citation>
    <scope>NUCLEOTIDE SEQUENCE [LARGE SCALE GENOMIC DNA]</scope>
    <source>
        <strain evidence="2 3">AM-OR11-026</strain>
    </source>
</reference>
<gene>
    <name evidence="2" type="ORF">K503DRAFT_373464</name>
</gene>
<evidence type="ECO:0000313" key="3">
    <source>
        <dbReference type="Proteomes" id="UP000092154"/>
    </source>
</evidence>
<organism evidence="2 3">
    <name type="scientific">Rhizopogon vinicolor AM-OR11-026</name>
    <dbReference type="NCBI Taxonomy" id="1314800"/>
    <lineage>
        <taxon>Eukaryota</taxon>
        <taxon>Fungi</taxon>
        <taxon>Dikarya</taxon>
        <taxon>Basidiomycota</taxon>
        <taxon>Agaricomycotina</taxon>
        <taxon>Agaricomycetes</taxon>
        <taxon>Agaricomycetidae</taxon>
        <taxon>Boletales</taxon>
        <taxon>Suillineae</taxon>
        <taxon>Rhizopogonaceae</taxon>
        <taxon>Rhizopogon</taxon>
    </lineage>
</organism>
<keyword evidence="1" id="KW-0812">Transmembrane</keyword>
<evidence type="ECO:0000256" key="1">
    <source>
        <dbReference type="SAM" id="Phobius"/>
    </source>
</evidence>
<keyword evidence="1" id="KW-1133">Transmembrane helix</keyword>
<dbReference type="AlphaFoldDB" id="A0A1B7MS12"/>
<feature type="transmembrane region" description="Helical" evidence="1">
    <location>
        <begin position="72"/>
        <end position="91"/>
    </location>
</feature>
<sequence length="103" mass="11955">MHRDYSGPMKLPRILHEYHHSPPPHLLPPFLPLSDPAVSTYQTGGPCMQAMHNCLLSMFLLHRAKSATQQRVLLRVMVATYVMKTLFLRVLRLHQTQIHRDHP</sequence>
<protein>
    <submittedName>
        <fullName evidence="2">Uncharacterized protein</fullName>
    </submittedName>
</protein>
<dbReference type="InParanoid" id="A0A1B7MS12"/>
<proteinExistence type="predicted"/>
<dbReference type="Proteomes" id="UP000092154">
    <property type="component" value="Unassembled WGS sequence"/>
</dbReference>
<keyword evidence="3" id="KW-1185">Reference proteome</keyword>